<evidence type="ECO:0000313" key="13">
    <source>
        <dbReference type="EMBL" id="BCS86229.1"/>
    </source>
</evidence>
<evidence type="ECO:0000256" key="6">
    <source>
        <dbReference type="ARBA" id="ARBA00022679"/>
    </source>
</evidence>
<dbReference type="InterPro" id="IPR029026">
    <property type="entry name" value="tRNA_m1G_MTases_N"/>
</dbReference>
<comment type="similarity">
    <text evidence="2 10">Belongs to the RNA methyltransferase RsmE family.</text>
</comment>
<evidence type="ECO:0000256" key="4">
    <source>
        <dbReference type="ARBA" id="ARBA00022552"/>
    </source>
</evidence>
<dbReference type="CDD" id="cd18084">
    <property type="entry name" value="RsmE-like"/>
    <property type="match status" value="1"/>
</dbReference>
<sequence length="240" mass="27671">MKEVRYFYVPDAENNNELPQEEATHALRVLRLKSGDEMFIMDGTGNFYHAEVSLATNKKCLYEIKETLPQNKTWKGHIHLAIAPTKNMDRIEWMTEKATEIGFDELTFLNCTFSERKVLRTERIEKIVVSAVKQSRKPWKPVVNEMISFKDFISTPRKGRKFIAHCYQEIEKNDLFDIINSDKENESITVLVGPEGDFSIEEVRLAIENGYESISLGQSRLRTETAGLMAVTMSQLSLRL</sequence>
<keyword evidence="6 10" id="KW-0808">Transferase</keyword>
<dbReference type="SUPFAM" id="SSF75217">
    <property type="entry name" value="alpha/beta knot"/>
    <property type="match status" value="1"/>
</dbReference>
<proteinExistence type="inferred from homology"/>
<evidence type="ECO:0000256" key="3">
    <source>
        <dbReference type="ARBA" id="ARBA00022490"/>
    </source>
</evidence>
<keyword evidence="3 10" id="KW-0963">Cytoplasm</keyword>
<dbReference type="PIRSF" id="PIRSF015601">
    <property type="entry name" value="MTase_slr0722"/>
    <property type="match status" value="1"/>
</dbReference>
<dbReference type="InterPro" id="IPR029028">
    <property type="entry name" value="Alpha/beta_knot_MTases"/>
</dbReference>
<dbReference type="PANTHER" id="PTHR30027">
    <property type="entry name" value="RIBOSOMAL RNA SMALL SUBUNIT METHYLTRANSFERASE E"/>
    <property type="match status" value="1"/>
</dbReference>
<name>A0ABM7P0C6_9BACT</name>
<evidence type="ECO:0000256" key="5">
    <source>
        <dbReference type="ARBA" id="ARBA00022603"/>
    </source>
</evidence>
<keyword evidence="14" id="KW-1185">Reference proteome</keyword>
<dbReference type="Gene3D" id="2.40.240.20">
    <property type="entry name" value="Hypothetical PUA domain-like, domain 1"/>
    <property type="match status" value="1"/>
</dbReference>
<dbReference type="EC" id="2.1.1.193" evidence="10"/>
<organism evidence="13 14">
    <name type="scientific">Prevotella herbatica</name>
    <dbReference type="NCBI Taxonomy" id="2801997"/>
    <lineage>
        <taxon>Bacteria</taxon>
        <taxon>Pseudomonadati</taxon>
        <taxon>Bacteroidota</taxon>
        <taxon>Bacteroidia</taxon>
        <taxon>Bacteroidales</taxon>
        <taxon>Prevotellaceae</taxon>
        <taxon>Prevotella</taxon>
    </lineage>
</organism>
<evidence type="ECO:0000256" key="7">
    <source>
        <dbReference type="ARBA" id="ARBA00022691"/>
    </source>
</evidence>
<evidence type="ECO:0000256" key="10">
    <source>
        <dbReference type="PIRNR" id="PIRNR015601"/>
    </source>
</evidence>
<dbReference type="NCBIfam" id="TIGR00046">
    <property type="entry name" value="RsmE family RNA methyltransferase"/>
    <property type="match status" value="1"/>
</dbReference>
<accession>A0ABM7P0C6</accession>
<dbReference type="Pfam" id="PF04452">
    <property type="entry name" value="Methyltrans_RNA"/>
    <property type="match status" value="1"/>
</dbReference>
<evidence type="ECO:0000256" key="2">
    <source>
        <dbReference type="ARBA" id="ARBA00005528"/>
    </source>
</evidence>
<feature type="domain" description="Ribosomal RNA small subunit methyltransferase E PUA-like" evidence="12">
    <location>
        <begin position="18"/>
        <end position="61"/>
    </location>
</feature>
<dbReference type="GO" id="GO:0008168">
    <property type="term" value="F:methyltransferase activity"/>
    <property type="evidence" value="ECO:0007669"/>
    <property type="project" value="UniProtKB-KW"/>
</dbReference>
<dbReference type="InterPro" id="IPR006700">
    <property type="entry name" value="RsmE"/>
</dbReference>
<dbReference type="InterPro" id="IPR046887">
    <property type="entry name" value="RsmE_PUA-like"/>
</dbReference>
<evidence type="ECO:0000256" key="1">
    <source>
        <dbReference type="ARBA" id="ARBA00004496"/>
    </source>
</evidence>
<evidence type="ECO:0000256" key="9">
    <source>
        <dbReference type="ARBA" id="ARBA00047944"/>
    </source>
</evidence>
<dbReference type="SUPFAM" id="SSF88697">
    <property type="entry name" value="PUA domain-like"/>
    <property type="match status" value="1"/>
</dbReference>
<protein>
    <recommendedName>
        <fullName evidence="10">Ribosomal RNA small subunit methyltransferase E</fullName>
        <ecNumber evidence="10">2.1.1.193</ecNumber>
    </recommendedName>
</protein>
<dbReference type="RefSeq" id="WP_207153800.1">
    <property type="nucleotide sequence ID" value="NZ_AP024484.1"/>
</dbReference>
<dbReference type="PANTHER" id="PTHR30027:SF3">
    <property type="entry name" value="16S RRNA (URACIL(1498)-N(3))-METHYLTRANSFERASE"/>
    <property type="match status" value="1"/>
</dbReference>
<reference evidence="13 14" key="1">
    <citation type="journal article" date="2022" name="Int. J. Syst. Evol. Microbiol.">
        <title>Prevotella herbatica sp. nov., a plant polysaccharide-decomposing anaerobic bacterium isolated from a methanogenic reactor.</title>
        <authorList>
            <person name="Uek A."/>
            <person name="Tonouchi A."/>
            <person name="Kaku N."/>
            <person name="Ueki K."/>
        </authorList>
    </citation>
    <scope>NUCLEOTIDE SEQUENCE [LARGE SCALE GENOMIC DNA]</scope>
    <source>
        <strain evidence="13 14">WR041</strain>
    </source>
</reference>
<keyword evidence="5 10" id="KW-0489">Methyltransferase</keyword>
<evidence type="ECO:0000259" key="11">
    <source>
        <dbReference type="Pfam" id="PF04452"/>
    </source>
</evidence>
<dbReference type="Proteomes" id="UP001319045">
    <property type="component" value="Chromosome"/>
</dbReference>
<evidence type="ECO:0000259" key="12">
    <source>
        <dbReference type="Pfam" id="PF20260"/>
    </source>
</evidence>
<dbReference type="GO" id="GO:0032259">
    <property type="term" value="P:methylation"/>
    <property type="evidence" value="ECO:0007669"/>
    <property type="project" value="UniProtKB-KW"/>
</dbReference>
<comment type="catalytic activity">
    <reaction evidence="9 10">
        <text>uridine(1498) in 16S rRNA + S-adenosyl-L-methionine = N(3)-methyluridine(1498) in 16S rRNA + S-adenosyl-L-homocysteine + H(+)</text>
        <dbReference type="Rhea" id="RHEA:42920"/>
        <dbReference type="Rhea" id="RHEA-COMP:10283"/>
        <dbReference type="Rhea" id="RHEA-COMP:10284"/>
        <dbReference type="ChEBI" id="CHEBI:15378"/>
        <dbReference type="ChEBI" id="CHEBI:57856"/>
        <dbReference type="ChEBI" id="CHEBI:59789"/>
        <dbReference type="ChEBI" id="CHEBI:65315"/>
        <dbReference type="ChEBI" id="CHEBI:74502"/>
        <dbReference type="EC" id="2.1.1.193"/>
    </reaction>
</comment>
<comment type="function">
    <text evidence="8 10">Specifically methylates the N3 position of the uracil ring of uridine 1498 (m3U1498) in 16S rRNA. Acts on the fully assembled 30S ribosomal subunit.</text>
</comment>
<comment type="subcellular location">
    <subcellularLocation>
        <location evidence="1 10">Cytoplasm</location>
    </subcellularLocation>
</comment>
<feature type="domain" description="Ribosomal RNA small subunit methyltransferase E methyltransferase" evidence="11">
    <location>
        <begin position="76"/>
        <end position="233"/>
    </location>
</feature>
<dbReference type="EMBL" id="AP024484">
    <property type="protein sequence ID" value="BCS86229.1"/>
    <property type="molecule type" value="Genomic_DNA"/>
</dbReference>
<keyword evidence="4 10" id="KW-0698">rRNA processing</keyword>
<gene>
    <name evidence="13" type="ORF">prwr041_21220</name>
</gene>
<evidence type="ECO:0000313" key="14">
    <source>
        <dbReference type="Proteomes" id="UP001319045"/>
    </source>
</evidence>
<keyword evidence="7 10" id="KW-0949">S-adenosyl-L-methionine</keyword>
<dbReference type="InterPro" id="IPR046886">
    <property type="entry name" value="RsmE_MTase_dom"/>
</dbReference>
<dbReference type="Pfam" id="PF20260">
    <property type="entry name" value="PUA_4"/>
    <property type="match status" value="1"/>
</dbReference>
<evidence type="ECO:0000256" key="8">
    <source>
        <dbReference type="ARBA" id="ARBA00025699"/>
    </source>
</evidence>
<dbReference type="Gene3D" id="3.40.1280.10">
    <property type="match status" value="1"/>
</dbReference>
<dbReference type="NCBIfam" id="NF008702">
    <property type="entry name" value="PRK11713.6-1"/>
    <property type="match status" value="1"/>
</dbReference>
<dbReference type="InterPro" id="IPR015947">
    <property type="entry name" value="PUA-like_sf"/>
</dbReference>